<organism evidence="7 8">
    <name type="scientific">Acrasis kona</name>
    <dbReference type="NCBI Taxonomy" id="1008807"/>
    <lineage>
        <taxon>Eukaryota</taxon>
        <taxon>Discoba</taxon>
        <taxon>Heterolobosea</taxon>
        <taxon>Tetramitia</taxon>
        <taxon>Eutetramitia</taxon>
        <taxon>Acrasidae</taxon>
        <taxon>Acrasis</taxon>
    </lineage>
</organism>
<reference evidence="7 8" key="1">
    <citation type="submission" date="2024-03" db="EMBL/GenBank/DDBJ databases">
        <title>The Acrasis kona genome and developmental transcriptomes reveal deep origins of eukaryotic multicellular pathways.</title>
        <authorList>
            <person name="Sheikh S."/>
            <person name="Fu C.-J."/>
            <person name="Brown M.W."/>
            <person name="Baldauf S.L."/>
        </authorList>
    </citation>
    <scope>NUCLEOTIDE SEQUENCE [LARGE SCALE GENOMIC DNA]</scope>
    <source>
        <strain evidence="7 8">ATCC MYA-3509</strain>
    </source>
</reference>
<evidence type="ECO:0000313" key="7">
    <source>
        <dbReference type="EMBL" id="KAL0487632.1"/>
    </source>
</evidence>
<dbReference type="PANTHER" id="PTHR43197:SF1">
    <property type="entry name" value="UTP--GLUCOSE-1-PHOSPHATE URIDYLYLTRANSFERASE"/>
    <property type="match status" value="1"/>
</dbReference>
<dbReference type="EMBL" id="JAOPGA020001357">
    <property type="protein sequence ID" value="KAL0487632.1"/>
    <property type="molecule type" value="Genomic_DNA"/>
</dbReference>
<comment type="caution">
    <text evidence="7">The sequence shown here is derived from an EMBL/GenBank/DDBJ whole genome shotgun (WGS) entry which is preliminary data.</text>
</comment>
<comment type="catalytic activity">
    <reaction evidence="5">
        <text>alpha-D-glucose 1-phosphate + UTP + H(+) = UDP-alpha-D-glucose + diphosphate</text>
        <dbReference type="Rhea" id="RHEA:19889"/>
        <dbReference type="ChEBI" id="CHEBI:15378"/>
        <dbReference type="ChEBI" id="CHEBI:33019"/>
        <dbReference type="ChEBI" id="CHEBI:46398"/>
        <dbReference type="ChEBI" id="CHEBI:58601"/>
        <dbReference type="ChEBI" id="CHEBI:58885"/>
        <dbReference type="EC" id="2.7.7.9"/>
    </reaction>
</comment>
<evidence type="ECO:0000313" key="8">
    <source>
        <dbReference type="Proteomes" id="UP001431209"/>
    </source>
</evidence>
<accession>A0AAW2ZE47</accession>
<dbReference type="Gene3D" id="3.90.550.10">
    <property type="entry name" value="Spore Coat Polysaccharide Biosynthesis Protein SpsA, Chain A"/>
    <property type="match status" value="1"/>
</dbReference>
<evidence type="ECO:0000259" key="6">
    <source>
        <dbReference type="Pfam" id="PF00483"/>
    </source>
</evidence>
<gene>
    <name evidence="7" type="ORF">AKO1_000210</name>
</gene>
<protein>
    <recommendedName>
        <fullName evidence="2">UTP--glucose-1-phosphate uridylyltransferase</fullName>
        <ecNumber evidence="2">2.7.7.9</ecNumber>
    </recommendedName>
</protein>
<evidence type="ECO:0000256" key="4">
    <source>
        <dbReference type="ARBA" id="ARBA00022695"/>
    </source>
</evidence>
<keyword evidence="4 7" id="KW-0548">Nucleotidyltransferase</keyword>
<dbReference type="InterPro" id="IPR029044">
    <property type="entry name" value="Nucleotide-diphossugar_trans"/>
</dbReference>
<evidence type="ECO:0000256" key="5">
    <source>
        <dbReference type="ARBA" id="ARBA00048128"/>
    </source>
</evidence>
<dbReference type="GO" id="GO:0006011">
    <property type="term" value="P:UDP-alpha-D-glucose metabolic process"/>
    <property type="evidence" value="ECO:0007669"/>
    <property type="project" value="InterPro"/>
</dbReference>
<evidence type="ECO:0000256" key="3">
    <source>
        <dbReference type="ARBA" id="ARBA00022679"/>
    </source>
</evidence>
<keyword evidence="3" id="KW-0808">Transferase</keyword>
<feature type="domain" description="Nucleotidyl transferase" evidence="6">
    <location>
        <begin position="6"/>
        <end position="317"/>
    </location>
</feature>
<comment type="similarity">
    <text evidence="1">Belongs to the UDPGP type 2 family.</text>
</comment>
<keyword evidence="8" id="KW-1185">Reference proteome</keyword>
<proteinExistence type="inferred from homology"/>
<dbReference type="Pfam" id="PF00483">
    <property type="entry name" value="NTP_transferase"/>
    <property type="match status" value="1"/>
</dbReference>
<evidence type="ECO:0000256" key="2">
    <source>
        <dbReference type="ARBA" id="ARBA00012415"/>
    </source>
</evidence>
<dbReference type="Proteomes" id="UP001431209">
    <property type="component" value="Unassembled WGS sequence"/>
</dbReference>
<evidence type="ECO:0000256" key="1">
    <source>
        <dbReference type="ARBA" id="ARBA00006890"/>
    </source>
</evidence>
<dbReference type="PANTHER" id="PTHR43197">
    <property type="entry name" value="UTP--GLUCOSE-1-PHOSPHATE URIDYLYLTRANSFERASE"/>
    <property type="match status" value="1"/>
</dbReference>
<dbReference type="AlphaFoldDB" id="A0AAW2ZE47"/>
<dbReference type="GO" id="GO:0003983">
    <property type="term" value="F:UTP:glucose-1-phosphate uridylyltransferase activity"/>
    <property type="evidence" value="ECO:0007669"/>
    <property type="project" value="UniProtKB-EC"/>
</dbReference>
<dbReference type="InterPro" id="IPR005771">
    <property type="entry name" value="GalU_uridylyltTrfase_bac/arc"/>
</dbReference>
<dbReference type="SUPFAM" id="SSF53448">
    <property type="entry name" value="Nucleotide-diphospho-sugar transferases"/>
    <property type="match status" value="1"/>
</dbReference>
<name>A0AAW2ZE47_9EUKA</name>
<sequence>MVNKVVIPIAGWGTRMFPASKVMPKALFPIVDHKDGLCKPILHIIIEDAVDALKKYNNGNEDDIRVCIVLQESQRQIMKQYFDEPTNAAYRKPALETQIAKIEYVSKRLTFVVQKEQLGFGHAVLCAKEFIGDDKEPFLVMLGDHVYTSNIEGQSCVEQVLNAYKVGGLSVTSIDVCDEVNLPYNGVLKIKDQVNDSYTPTESIVLKLETTIEKPSVKVAEENNLFLDGDSLNKLNLSVKGEGRKALCYFGIDLLPPALFNYLEKNLAAKNFTQNELNLRDAMRGVIENEGMNGVVVRGRRYDTGMPDEYVETLHEYHTFKK</sequence>
<dbReference type="EC" id="2.7.7.9" evidence="2"/>
<dbReference type="InterPro" id="IPR005835">
    <property type="entry name" value="NTP_transferase_dom"/>
</dbReference>